<gene>
    <name evidence="4" type="ORF">SDC9_29038</name>
</gene>
<dbReference type="GO" id="GO:0004620">
    <property type="term" value="F:phospholipase activity"/>
    <property type="evidence" value="ECO:0007669"/>
    <property type="project" value="TreeGrafter"/>
</dbReference>
<dbReference type="PANTHER" id="PTHR32176">
    <property type="entry name" value="XYLOSE ISOMERASE"/>
    <property type="match status" value="1"/>
</dbReference>
<dbReference type="Gene3D" id="3.40.1090.10">
    <property type="entry name" value="Cytosolic phospholipase A2 catalytic domain"/>
    <property type="match status" value="1"/>
</dbReference>
<dbReference type="InterPro" id="IPR016035">
    <property type="entry name" value="Acyl_Trfase/lysoPLipase"/>
</dbReference>
<feature type="domain" description="PNPLA" evidence="3">
    <location>
        <begin position="11"/>
        <end position="216"/>
    </location>
</feature>
<name>A0A644UVF8_9ZZZZ</name>
<proteinExistence type="inferred from homology"/>
<dbReference type="AlphaFoldDB" id="A0A644UVF8"/>
<evidence type="ECO:0000256" key="1">
    <source>
        <dbReference type="ARBA" id="ARBA00010240"/>
    </source>
</evidence>
<dbReference type="EMBL" id="VSSQ01000171">
    <property type="protein sequence ID" value="MPL83088.1"/>
    <property type="molecule type" value="Genomic_DNA"/>
</dbReference>
<dbReference type="GO" id="GO:0006629">
    <property type="term" value="P:lipid metabolic process"/>
    <property type="evidence" value="ECO:0007669"/>
    <property type="project" value="UniProtKB-KW"/>
</dbReference>
<evidence type="ECO:0000313" key="4">
    <source>
        <dbReference type="EMBL" id="MPL83088.1"/>
    </source>
</evidence>
<dbReference type="GO" id="GO:0047372">
    <property type="term" value="F:monoacylglycerol lipase activity"/>
    <property type="evidence" value="ECO:0007669"/>
    <property type="project" value="TreeGrafter"/>
</dbReference>
<protein>
    <recommendedName>
        <fullName evidence="3">PNPLA domain-containing protein</fullName>
    </recommendedName>
</protein>
<evidence type="ECO:0000256" key="2">
    <source>
        <dbReference type="ARBA" id="ARBA00023098"/>
    </source>
</evidence>
<dbReference type="PROSITE" id="PS51635">
    <property type="entry name" value="PNPLA"/>
    <property type="match status" value="1"/>
</dbReference>
<dbReference type="Pfam" id="PF01734">
    <property type="entry name" value="Patatin"/>
    <property type="match status" value="1"/>
</dbReference>
<comment type="similarity">
    <text evidence="1">Belongs to the patatin family.</text>
</comment>
<dbReference type="PANTHER" id="PTHR32176:SF92">
    <property type="entry name" value="XYLOSE ISOMERASE"/>
    <property type="match status" value="1"/>
</dbReference>
<organism evidence="4">
    <name type="scientific">bioreactor metagenome</name>
    <dbReference type="NCBI Taxonomy" id="1076179"/>
    <lineage>
        <taxon>unclassified sequences</taxon>
        <taxon>metagenomes</taxon>
        <taxon>ecological metagenomes</taxon>
    </lineage>
</organism>
<accession>A0A644UVF8</accession>
<dbReference type="InterPro" id="IPR002641">
    <property type="entry name" value="PNPLA_dom"/>
</dbReference>
<comment type="caution">
    <text evidence="4">The sequence shown here is derived from an EMBL/GenBank/DDBJ whole genome shotgun (WGS) entry which is preliminary data.</text>
</comment>
<dbReference type="SUPFAM" id="SSF52151">
    <property type="entry name" value="FabD/lysophospholipase-like"/>
    <property type="match status" value="1"/>
</dbReference>
<sequence>MQMEKKKVRILSIDGGGIRGILPGVILTYIEDQLRKREGDHVRLSDYFDLMAGTSTGGILACTYLIPHKDAEGRPTGRPKFTAGEAVDIYLKKGGKIFDISLLQKLRSKGGLTDEKYSAAELEKALNEYYGNTRLSELLKPCLITSYDIKARRAHFFSQVDAKVKNTHNYPVKEVARATSAAPTYFETALANSDYGIAYPLIDGGVFANNPAMCAYAEARGILFSEVLNDPLKPDRPHAKDMLMISIGTGSVRKPYPYEKAKDWGMIEWIKPIIDIMMSGNAETVSYQLRKIWETTETPDNFIRLEPGLDEANSDMDDASESNLYALHQAGKLFVEGNLGLLDKLVEMLIANK</sequence>
<keyword evidence="2" id="KW-0443">Lipid metabolism</keyword>
<reference evidence="4" key="1">
    <citation type="submission" date="2019-08" db="EMBL/GenBank/DDBJ databases">
        <authorList>
            <person name="Kucharzyk K."/>
            <person name="Murdoch R.W."/>
            <person name="Higgins S."/>
            <person name="Loffler F."/>
        </authorList>
    </citation>
    <scope>NUCLEOTIDE SEQUENCE</scope>
</reference>
<evidence type="ECO:0000259" key="3">
    <source>
        <dbReference type="PROSITE" id="PS51635"/>
    </source>
</evidence>